<dbReference type="EMBL" id="CAFBMC010000099">
    <property type="protein sequence ID" value="CAB4908681.1"/>
    <property type="molecule type" value="Genomic_DNA"/>
</dbReference>
<protein>
    <submittedName>
        <fullName evidence="1">Unannotated protein</fullName>
    </submittedName>
</protein>
<reference evidence="1" key="1">
    <citation type="submission" date="2020-05" db="EMBL/GenBank/DDBJ databases">
        <authorList>
            <person name="Chiriac C."/>
            <person name="Salcher M."/>
            <person name="Ghai R."/>
            <person name="Kavagutti S V."/>
        </authorList>
    </citation>
    <scope>NUCLEOTIDE SEQUENCE</scope>
</reference>
<evidence type="ECO:0000313" key="1">
    <source>
        <dbReference type="EMBL" id="CAB4908681.1"/>
    </source>
</evidence>
<accession>A0A6J7GK59</accession>
<sequence length="237" mass="26903">MSLCAHLDRDGADVRSLEDYALLSRHLVAAGLPMIIFVDEPALDHLKFMNSYDHIKLVPLPENILSPKITEKVGHLLSQGRRSPRSTNPQKDTSEYYQLMYLKPWLVEIASQIGNSDTLWWVDLGVAHVSDIPPDFKQRIYRTEVAPVLLFRDLRPGNRTAMWSADDGLGFACGGLFGVKREAASWFVEKFEQHLHTMLAQGSVPLDEEVFTKMTLRHPEVIAVRNAWHQQLFIGLS</sequence>
<gene>
    <name evidence="1" type="ORF">UFOPK3495_01431</name>
</gene>
<dbReference type="AlphaFoldDB" id="A0A6J7GK59"/>
<proteinExistence type="predicted"/>
<organism evidence="1">
    <name type="scientific">freshwater metagenome</name>
    <dbReference type="NCBI Taxonomy" id="449393"/>
    <lineage>
        <taxon>unclassified sequences</taxon>
        <taxon>metagenomes</taxon>
        <taxon>ecological metagenomes</taxon>
    </lineage>
</organism>
<name>A0A6J7GK59_9ZZZZ</name>